<accession>A0ABR4M8D0</accession>
<feature type="compositionally biased region" description="Pro residues" evidence="5">
    <location>
        <begin position="164"/>
        <end position="176"/>
    </location>
</feature>
<dbReference type="GeneID" id="98142867"/>
<name>A0ABR4M8D0_9EURO</name>
<dbReference type="SMART" id="SM00184">
    <property type="entry name" value="RING"/>
    <property type="match status" value="1"/>
</dbReference>
<keyword evidence="1" id="KW-0479">Metal-binding</keyword>
<feature type="compositionally biased region" description="Low complexity" evidence="5">
    <location>
        <begin position="350"/>
        <end position="361"/>
    </location>
</feature>
<feature type="domain" description="RING-type" evidence="6">
    <location>
        <begin position="304"/>
        <end position="345"/>
    </location>
</feature>
<dbReference type="Gene3D" id="3.30.40.10">
    <property type="entry name" value="Zinc/RING finger domain, C3HC4 (zinc finger)"/>
    <property type="match status" value="1"/>
</dbReference>
<dbReference type="Proteomes" id="UP001610432">
    <property type="component" value="Unassembled WGS sequence"/>
</dbReference>
<protein>
    <recommendedName>
        <fullName evidence="6">RING-type domain-containing protein</fullName>
    </recommendedName>
</protein>
<keyword evidence="2 4" id="KW-0863">Zinc-finger</keyword>
<evidence type="ECO:0000256" key="4">
    <source>
        <dbReference type="PROSITE-ProRule" id="PRU00175"/>
    </source>
</evidence>
<proteinExistence type="predicted"/>
<dbReference type="InterPro" id="IPR001841">
    <property type="entry name" value="Znf_RING"/>
</dbReference>
<dbReference type="InterPro" id="IPR051834">
    <property type="entry name" value="RING_finger_E3_ligase"/>
</dbReference>
<keyword evidence="8" id="KW-1185">Reference proteome</keyword>
<dbReference type="PANTHER" id="PTHR45931:SF3">
    <property type="entry name" value="RING ZINC FINGER-CONTAINING PROTEIN"/>
    <property type="match status" value="1"/>
</dbReference>
<keyword evidence="3" id="KW-0862">Zinc</keyword>
<evidence type="ECO:0000256" key="5">
    <source>
        <dbReference type="SAM" id="MobiDB-lite"/>
    </source>
</evidence>
<evidence type="ECO:0000313" key="8">
    <source>
        <dbReference type="Proteomes" id="UP001610432"/>
    </source>
</evidence>
<dbReference type="PROSITE" id="PS50089">
    <property type="entry name" value="ZF_RING_2"/>
    <property type="match status" value="1"/>
</dbReference>
<evidence type="ECO:0000256" key="2">
    <source>
        <dbReference type="ARBA" id="ARBA00022771"/>
    </source>
</evidence>
<dbReference type="RefSeq" id="XP_070891805.1">
    <property type="nucleotide sequence ID" value="XM_071027795.1"/>
</dbReference>
<evidence type="ECO:0000256" key="1">
    <source>
        <dbReference type="ARBA" id="ARBA00022723"/>
    </source>
</evidence>
<feature type="region of interest" description="Disordered" evidence="5">
    <location>
        <begin position="155"/>
        <end position="176"/>
    </location>
</feature>
<comment type="caution">
    <text evidence="7">The sequence shown here is derived from an EMBL/GenBank/DDBJ whole genome shotgun (WGS) entry which is preliminary data.</text>
</comment>
<evidence type="ECO:0000313" key="7">
    <source>
        <dbReference type="EMBL" id="KAL2872827.1"/>
    </source>
</evidence>
<dbReference type="Pfam" id="PF13639">
    <property type="entry name" value="zf-RING_2"/>
    <property type="match status" value="1"/>
</dbReference>
<sequence>MADVDSCDRIICHACDHVWPRSQHGLDCPHCGSDFTEIIEIPPDTDPEPEPPHPDPPEAYPGHRSPSPPPVNPWTDHNPWAHLDDDDDTHGWDTGPRVVHRSFQSPNGAYTFHGTIRTHGLPPRRVPGARGEAAIDPMMQGLESFFQSINGLDRERAARTQPRSPRPPDAAFGLPPPRATYHQPPGGLFPRDADGPQPMNSPLRSLGDILELLQTNVGQPQPGGPNVRIVAGGTPLALISALLNMGRNGDAVYSQEELDRVISQLVEQNGNHSAVPPAAEDAIQALPKKPADAEILGHEGKAECSICMDSVKVGDEVTVLPCTHWFHPQCIEMWLNQHNTCPHCRRGIDPTASDATTTAPSEGTSERTRRSHSLSGSSAYQSYTSDEDQRSRHSRGEGSGGWAGWVRSRLGGGS</sequence>
<feature type="compositionally biased region" description="Polar residues" evidence="5">
    <location>
        <begin position="373"/>
        <end position="384"/>
    </location>
</feature>
<dbReference type="InterPro" id="IPR013083">
    <property type="entry name" value="Znf_RING/FYVE/PHD"/>
</dbReference>
<gene>
    <name evidence="7" type="ORF">BJX67DRAFT_340506</name>
</gene>
<dbReference type="PANTHER" id="PTHR45931">
    <property type="entry name" value="SI:CH211-59O9.10"/>
    <property type="match status" value="1"/>
</dbReference>
<dbReference type="SUPFAM" id="SSF57850">
    <property type="entry name" value="RING/U-box"/>
    <property type="match status" value="1"/>
</dbReference>
<feature type="compositionally biased region" description="Basic and acidic residues" evidence="5">
    <location>
        <begin position="387"/>
        <end position="396"/>
    </location>
</feature>
<evidence type="ECO:0000256" key="3">
    <source>
        <dbReference type="ARBA" id="ARBA00022833"/>
    </source>
</evidence>
<evidence type="ECO:0000259" key="6">
    <source>
        <dbReference type="PROSITE" id="PS50089"/>
    </source>
</evidence>
<organism evidence="7 8">
    <name type="scientific">Aspergillus lucknowensis</name>
    <dbReference type="NCBI Taxonomy" id="176173"/>
    <lineage>
        <taxon>Eukaryota</taxon>
        <taxon>Fungi</taxon>
        <taxon>Dikarya</taxon>
        <taxon>Ascomycota</taxon>
        <taxon>Pezizomycotina</taxon>
        <taxon>Eurotiomycetes</taxon>
        <taxon>Eurotiomycetidae</taxon>
        <taxon>Eurotiales</taxon>
        <taxon>Aspergillaceae</taxon>
        <taxon>Aspergillus</taxon>
        <taxon>Aspergillus subgen. Nidulantes</taxon>
    </lineage>
</organism>
<dbReference type="EMBL" id="JBFXLQ010000001">
    <property type="protein sequence ID" value="KAL2872827.1"/>
    <property type="molecule type" value="Genomic_DNA"/>
</dbReference>
<feature type="region of interest" description="Disordered" evidence="5">
    <location>
        <begin position="37"/>
        <end position="97"/>
    </location>
</feature>
<reference evidence="7 8" key="1">
    <citation type="submission" date="2024-07" db="EMBL/GenBank/DDBJ databases">
        <title>Section-level genome sequencing and comparative genomics of Aspergillus sections Usti and Cavernicolus.</title>
        <authorList>
            <consortium name="Lawrence Berkeley National Laboratory"/>
            <person name="Nybo J.L."/>
            <person name="Vesth T.C."/>
            <person name="Theobald S."/>
            <person name="Frisvad J.C."/>
            <person name="Larsen T.O."/>
            <person name="Kjaerboelling I."/>
            <person name="Rothschild-Mancinelli K."/>
            <person name="Lyhne E.K."/>
            <person name="Kogle M.E."/>
            <person name="Barry K."/>
            <person name="Clum A."/>
            <person name="Na H."/>
            <person name="Ledsgaard L."/>
            <person name="Lin J."/>
            <person name="Lipzen A."/>
            <person name="Kuo A."/>
            <person name="Riley R."/>
            <person name="Mondo S."/>
            <person name="Labutti K."/>
            <person name="Haridas S."/>
            <person name="Pangalinan J."/>
            <person name="Salamov A.A."/>
            <person name="Simmons B.A."/>
            <person name="Magnuson J.K."/>
            <person name="Chen J."/>
            <person name="Drula E."/>
            <person name="Henrissat B."/>
            <person name="Wiebenga A."/>
            <person name="Lubbers R.J."/>
            <person name="Gomes A.C."/>
            <person name="Macurrencykelacurrency M.R."/>
            <person name="Stajich J."/>
            <person name="Grigoriev I.V."/>
            <person name="Mortensen U.H."/>
            <person name="De Vries R.P."/>
            <person name="Baker S.E."/>
            <person name="Andersen M.R."/>
        </authorList>
    </citation>
    <scope>NUCLEOTIDE SEQUENCE [LARGE SCALE GENOMIC DNA]</scope>
    <source>
        <strain evidence="7 8">CBS 449.75</strain>
    </source>
</reference>
<feature type="region of interest" description="Disordered" evidence="5">
    <location>
        <begin position="350"/>
        <end position="414"/>
    </location>
</feature>